<evidence type="ECO:0000313" key="2">
    <source>
        <dbReference type="Proteomes" id="UP000784294"/>
    </source>
</evidence>
<dbReference type="AlphaFoldDB" id="A0A3S5CH88"/>
<organism evidence="1 2">
    <name type="scientific">Protopolystoma xenopodis</name>
    <dbReference type="NCBI Taxonomy" id="117903"/>
    <lineage>
        <taxon>Eukaryota</taxon>
        <taxon>Metazoa</taxon>
        <taxon>Spiralia</taxon>
        <taxon>Lophotrochozoa</taxon>
        <taxon>Platyhelminthes</taxon>
        <taxon>Monogenea</taxon>
        <taxon>Polyopisthocotylea</taxon>
        <taxon>Polystomatidea</taxon>
        <taxon>Polystomatidae</taxon>
        <taxon>Protopolystoma</taxon>
    </lineage>
</organism>
<evidence type="ECO:0000313" key="1">
    <source>
        <dbReference type="EMBL" id="VEL08197.1"/>
    </source>
</evidence>
<gene>
    <name evidence="1" type="ORF">PXEA_LOCUS1637</name>
</gene>
<name>A0A3S5CH88_9PLAT</name>
<protein>
    <submittedName>
        <fullName evidence="1">Uncharacterized protein</fullName>
    </submittedName>
</protein>
<comment type="caution">
    <text evidence="1">The sequence shown here is derived from an EMBL/GenBank/DDBJ whole genome shotgun (WGS) entry which is preliminary data.</text>
</comment>
<reference evidence="1" key="1">
    <citation type="submission" date="2018-11" db="EMBL/GenBank/DDBJ databases">
        <authorList>
            <consortium name="Pathogen Informatics"/>
        </authorList>
    </citation>
    <scope>NUCLEOTIDE SEQUENCE</scope>
</reference>
<sequence>MGSTEIQEFEAVFSLIGSFEPHSMPSNNGETDSPISLLKDSATTTDYIQNQTSSADAVEIDANIPWSDKEIALQSVRMNWMDRLLIVGLLRPESVDYTYKTFPHSLKLR</sequence>
<accession>A0A3S5CH88</accession>
<dbReference type="Proteomes" id="UP000784294">
    <property type="component" value="Unassembled WGS sequence"/>
</dbReference>
<keyword evidence="2" id="KW-1185">Reference proteome</keyword>
<proteinExistence type="predicted"/>
<dbReference type="EMBL" id="CAAALY010003369">
    <property type="protein sequence ID" value="VEL08197.1"/>
    <property type="molecule type" value="Genomic_DNA"/>
</dbReference>